<evidence type="ECO:0000256" key="2">
    <source>
        <dbReference type="SAM" id="Phobius"/>
    </source>
</evidence>
<feature type="compositionally biased region" description="Basic and acidic residues" evidence="1">
    <location>
        <begin position="77"/>
        <end position="98"/>
    </location>
</feature>
<comment type="caution">
    <text evidence="3">The sequence shown here is derived from an EMBL/GenBank/DDBJ whole genome shotgun (WGS) entry which is preliminary data.</text>
</comment>
<dbReference type="RefSeq" id="WP_239181078.1">
    <property type="nucleotide sequence ID" value="NZ_JAKRDF010000016.1"/>
</dbReference>
<keyword evidence="4" id="KW-1185">Reference proteome</keyword>
<accession>A0ABS9PW55</accession>
<feature type="region of interest" description="Disordered" evidence="1">
    <location>
        <begin position="45"/>
        <end position="126"/>
    </location>
</feature>
<sequence length="254" mass="27740">MTEPTHTPKPLPREIYVRRRLAALVAILALVVILIWAATALFGGSSEEKEEGSQPAAASSSLAQPAEQPTTAQAEETATKTDEATSETADEKPAKEGSDNADDADDAAKSEESQPTELAVDPSKTECSLEDLMVMAKTNEDSVPGGKMPTFYMEVFNPTTKDCSINLDEQQLRFEVYKMGSNERVWSDTDCYASVETGTQTFKSGETRFFQADWSRKRSEPGKCTDRPEADSGAYFLHTVIGENYSAALPFNLL</sequence>
<reference evidence="3 4" key="1">
    <citation type="submission" date="2022-02" db="EMBL/GenBank/DDBJ databases">
        <title>Uncovering new skin microbiome diversity through culturing and metagenomics.</title>
        <authorList>
            <person name="Conlan S."/>
            <person name="Deming C."/>
            <person name="Nisc Comparative Sequencing Program N."/>
            <person name="Segre J.A."/>
        </authorList>
    </citation>
    <scope>NUCLEOTIDE SEQUENCE [LARGE SCALE GENOMIC DNA]</scope>
    <source>
        <strain evidence="3 4">ACRQV</strain>
    </source>
</reference>
<protein>
    <recommendedName>
        <fullName evidence="5">Secreted protein</fullName>
    </recommendedName>
</protein>
<evidence type="ECO:0000313" key="3">
    <source>
        <dbReference type="EMBL" id="MCG7276943.1"/>
    </source>
</evidence>
<dbReference type="EMBL" id="JAKRDF010000016">
    <property type="protein sequence ID" value="MCG7276943.1"/>
    <property type="molecule type" value="Genomic_DNA"/>
</dbReference>
<proteinExistence type="predicted"/>
<dbReference type="Proteomes" id="UP001521911">
    <property type="component" value="Unassembled WGS sequence"/>
</dbReference>
<evidence type="ECO:0000313" key="4">
    <source>
        <dbReference type="Proteomes" id="UP001521911"/>
    </source>
</evidence>
<keyword evidence="2" id="KW-0812">Transmembrane</keyword>
<feature type="compositionally biased region" description="Low complexity" evidence="1">
    <location>
        <begin position="53"/>
        <end position="76"/>
    </location>
</feature>
<gene>
    <name evidence="3" type="ORF">MHK08_10735</name>
</gene>
<evidence type="ECO:0008006" key="5">
    <source>
        <dbReference type="Google" id="ProtNLM"/>
    </source>
</evidence>
<feature type="transmembrane region" description="Helical" evidence="2">
    <location>
        <begin position="21"/>
        <end position="43"/>
    </location>
</feature>
<evidence type="ECO:0000256" key="1">
    <source>
        <dbReference type="SAM" id="MobiDB-lite"/>
    </source>
</evidence>
<keyword evidence="2" id="KW-1133">Transmembrane helix</keyword>
<organism evidence="3 4">
    <name type="scientific">Corynebacterium singulare</name>
    <dbReference type="NCBI Taxonomy" id="161899"/>
    <lineage>
        <taxon>Bacteria</taxon>
        <taxon>Bacillati</taxon>
        <taxon>Actinomycetota</taxon>
        <taxon>Actinomycetes</taxon>
        <taxon>Mycobacteriales</taxon>
        <taxon>Corynebacteriaceae</taxon>
        <taxon>Corynebacterium</taxon>
    </lineage>
</organism>
<keyword evidence="2" id="KW-0472">Membrane</keyword>
<name>A0ABS9PW55_9CORY</name>